<evidence type="ECO:0000313" key="2">
    <source>
        <dbReference type="EMBL" id="TRW95147.1"/>
    </source>
</evidence>
<keyword evidence="1" id="KW-0732">Signal</keyword>
<accession>A0ABY3CAG0</accession>
<dbReference type="Proteomes" id="UP000733744">
    <property type="component" value="Unassembled WGS sequence"/>
</dbReference>
<organism evidence="2 3">
    <name type="scientific">Candidatus Methylobacter oryzae</name>
    <dbReference type="NCBI Taxonomy" id="2497749"/>
    <lineage>
        <taxon>Bacteria</taxon>
        <taxon>Pseudomonadati</taxon>
        <taxon>Pseudomonadota</taxon>
        <taxon>Gammaproteobacteria</taxon>
        <taxon>Methylococcales</taxon>
        <taxon>Methylococcaceae</taxon>
        <taxon>Methylobacter</taxon>
    </lineage>
</organism>
<evidence type="ECO:0000256" key="1">
    <source>
        <dbReference type="SAM" id="SignalP"/>
    </source>
</evidence>
<dbReference type="Gene3D" id="3.40.190.10">
    <property type="entry name" value="Periplasmic binding protein-like II"/>
    <property type="match status" value="1"/>
</dbReference>
<name>A0ABY3CAG0_9GAMM</name>
<sequence>MRTLPPQIFNSHRLDKFLIAMFLSLATASAVAAPRTINVVLFGYIPDANHDQYAALIAKLKKRFEVDNPDIALNLTIDPNIDVYDMPTLSNLLGKNPDAAQLVEIDTVMLGNLVKEKLVQPLSFHPTDTVTQALDAAMINETLYSVPTYLCSNVIYSPADIEQVENSKDLVKILAKYQIDKPSLIGNYNGSWTLSGFYTDAWADTNTNSPKELPASLRLPLQDTTVQSLNTAVHSCADSHGKNPCLDGTYKDNSLAMEAFARGEANGYVGYTENLFNILSARPQDAPPLHVISAPMGNGEKPVMYVDGLVFNTNCTSQCLDDAQNVAKYLTATATRNLIAFSQDAGAGAIPRYLMQANTDFYTVEPAASNPYYQAYWQQIVTKAEPVPNTGVPENKDSISKALQTALIHDNKGHKRNKMR</sequence>
<proteinExistence type="predicted"/>
<dbReference type="EMBL" id="RYFG02000092">
    <property type="protein sequence ID" value="TRW95147.1"/>
    <property type="molecule type" value="Genomic_DNA"/>
</dbReference>
<dbReference type="RefSeq" id="WP_127029715.1">
    <property type="nucleotide sequence ID" value="NZ_RYFG02000092.1"/>
</dbReference>
<keyword evidence="3" id="KW-1185">Reference proteome</keyword>
<comment type="caution">
    <text evidence="2">The sequence shown here is derived from an EMBL/GenBank/DDBJ whole genome shotgun (WGS) entry which is preliminary data.</text>
</comment>
<feature type="chain" id="PRO_5047193317" evidence="1">
    <location>
        <begin position="33"/>
        <end position="420"/>
    </location>
</feature>
<dbReference type="SUPFAM" id="SSF53850">
    <property type="entry name" value="Periplasmic binding protein-like II"/>
    <property type="match status" value="1"/>
</dbReference>
<feature type="signal peptide" evidence="1">
    <location>
        <begin position="1"/>
        <end position="32"/>
    </location>
</feature>
<dbReference type="InterPro" id="IPR006059">
    <property type="entry name" value="SBP"/>
</dbReference>
<dbReference type="Pfam" id="PF13416">
    <property type="entry name" value="SBP_bac_8"/>
    <property type="match status" value="1"/>
</dbReference>
<reference evidence="2 3" key="1">
    <citation type="journal article" date="2019" name="Antonie Van Leeuwenhoek">
        <title>Description of 'Ca. Methylobacter oryzae' KRF1, a novel species from the environmentally important Methylobacter clade 2.</title>
        <authorList>
            <person name="Khatri K."/>
            <person name="Mohite J.A."/>
            <person name="Pandit P.S."/>
            <person name="Bahulikar R."/>
            <person name="Rahalkar M.C."/>
        </authorList>
    </citation>
    <scope>NUCLEOTIDE SEQUENCE [LARGE SCALE GENOMIC DNA]</scope>
    <source>
        <strain evidence="2 3">KRF1</strain>
    </source>
</reference>
<gene>
    <name evidence="2" type="ORF">EKO24_010530</name>
</gene>
<evidence type="ECO:0000313" key="3">
    <source>
        <dbReference type="Proteomes" id="UP000733744"/>
    </source>
</evidence>
<protein>
    <submittedName>
        <fullName evidence="2">Extracellular solute-binding protein</fullName>
    </submittedName>
</protein>